<keyword evidence="2" id="KW-1185">Reference proteome</keyword>
<organism evidence="1 2">
    <name type="scientific">Camellia lanceoleosa</name>
    <dbReference type="NCBI Taxonomy" id="1840588"/>
    <lineage>
        <taxon>Eukaryota</taxon>
        <taxon>Viridiplantae</taxon>
        <taxon>Streptophyta</taxon>
        <taxon>Embryophyta</taxon>
        <taxon>Tracheophyta</taxon>
        <taxon>Spermatophyta</taxon>
        <taxon>Magnoliopsida</taxon>
        <taxon>eudicotyledons</taxon>
        <taxon>Gunneridae</taxon>
        <taxon>Pentapetalae</taxon>
        <taxon>asterids</taxon>
        <taxon>Ericales</taxon>
        <taxon>Theaceae</taxon>
        <taxon>Camellia</taxon>
    </lineage>
</organism>
<comment type="caution">
    <text evidence="1">The sequence shown here is derived from an EMBL/GenBank/DDBJ whole genome shotgun (WGS) entry which is preliminary data.</text>
</comment>
<dbReference type="EMBL" id="CM045770">
    <property type="protein sequence ID" value="KAI7991968.1"/>
    <property type="molecule type" value="Genomic_DNA"/>
</dbReference>
<accession>A0ACC0FTK1</accession>
<proteinExistence type="predicted"/>
<name>A0ACC0FTK1_9ERIC</name>
<evidence type="ECO:0000313" key="2">
    <source>
        <dbReference type="Proteomes" id="UP001060215"/>
    </source>
</evidence>
<gene>
    <name evidence="1" type="ORF">LOK49_LG12G00430</name>
</gene>
<evidence type="ECO:0000313" key="1">
    <source>
        <dbReference type="EMBL" id="KAI7991968.1"/>
    </source>
</evidence>
<protein>
    <submittedName>
        <fullName evidence="1">Protein argonaute 4A</fullName>
    </submittedName>
</protein>
<reference evidence="1 2" key="1">
    <citation type="journal article" date="2022" name="Plant J.">
        <title>Chromosome-level genome of Camellia lanceoleosa provides a valuable resource for understanding genome evolution and self-incompatibility.</title>
        <authorList>
            <person name="Gong W."/>
            <person name="Xiao S."/>
            <person name="Wang L."/>
            <person name="Liao Z."/>
            <person name="Chang Y."/>
            <person name="Mo W."/>
            <person name="Hu G."/>
            <person name="Li W."/>
            <person name="Zhao G."/>
            <person name="Zhu H."/>
            <person name="Hu X."/>
            <person name="Ji K."/>
            <person name="Xiang X."/>
            <person name="Song Q."/>
            <person name="Yuan D."/>
            <person name="Jin S."/>
            <person name="Zhang L."/>
        </authorList>
    </citation>
    <scope>NUCLEOTIDE SEQUENCE [LARGE SCALE GENOMIC DNA]</scope>
    <source>
        <strain evidence="1">SQ_2022a</strain>
    </source>
</reference>
<sequence>MWNGECTNLYRNNDDYIIEQAEEQEDQQNDKLVNPTKIDRWAVVNFSARCDIRGLVRDLIKCGDMTGTQIDAPFDVFEESPQNRWAPPLVRVEKMFEDIQSKLPGAPQFLLCLLPERKNSDLYGPWKRKNLADFGIVTQCIAPTRVNDQYLTNVLLKINAKLGGLNSMLSVEHSPSIPLISKVVSSRQWPLISRYRASVRTQSLKVEMIDSLYKRVSEAEDEGIMRELLLQFYVTSGKRKPDQIIIFRLIAKYRPTMLVLSVVIPRLKTNQLKWSFSGAFEVVMELCCSKFHSPSCKSYRPSMWFHHVRQSTDSRGRTIAVNYWYDMQFDVKYAYFNFLQSIPHPSSHGLTPHEMGFVGSSLDTSICYLGDEPDINAMERVNVAENRGDSDEE</sequence>
<dbReference type="Proteomes" id="UP001060215">
    <property type="component" value="Chromosome 13"/>
</dbReference>